<gene>
    <name evidence="2" type="ORF">JK364_14390</name>
</gene>
<dbReference type="Proteomes" id="UP000621510">
    <property type="component" value="Unassembled WGS sequence"/>
</dbReference>
<evidence type="ECO:0000313" key="3">
    <source>
        <dbReference type="Proteomes" id="UP000621510"/>
    </source>
</evidence>
<evidence type="ECO:0008006" key="4">
    <source>
        <dbReference type="Google" id="ProtNLM"/>
    </source>
</evidence>
<keyword evidence="1" id="KW-0472">Membrane</keyword>
<reference evidence="2 3" key="1">
    <citation type="submission" date="2021-01" db="EMBL/GenBank/DDBJ databases">
        <title>WGS of actinomycetes isolated from Thailand.</title>
        <authorList>
            <person name="Thawai C."/>
        </authorList>
    </citation>
    <scope>NUCLEOTIDE SEQUENCE [LARGE SCALE GENOMIC DNA]</scope>
    <source>
        <strain evidence="2 3">CA3R110</strain>
    </source>
</reference>
<dbReference type="EMBL" id="JAERRG010000004">
    <property type="protein sequence ID" value="MBL1113574.1"/>
    <property type="molecule type" value="Genomic_DNA"/>
</dbReference>
<protein>
    <recommendedName>
        <fullName evidence="4">Integral membrane protein</fullName>
    </recommendedName>
</protein>
<name>A0ABS1PNE2_9ACTN</name>
<evidence type="ECO:0000256" key="1">
    <source>
        <dbReference type="SAM" id="Phobius"/>
    </source>
</evidence>
<accession>A0ABS1PNE2</accession>
<dbReference type="RefSeq" id="WP_201851315.1">
    <property type="nucleotide sequence ID" value="NZ_JAERRG010000004.1"/>
</dbReference>
<feature type="transmembrane region" description="Helical" evidence="1">
    <location>
        <begin position="21"/>
        <end position="44"/>
    </location>
</feature>
<comment type="caution">
    <text evidence="2">The sequence shown here is derived from an EMBL/GenBank/DDBJ whole genome shotgun (WGS) entry which is preliminary data.</text>
</comment>
<keyword evidence="1" id="KW-1133">Transmembrane helix</keyword>
<sequence>MGPLTLRFELPKKDLGGDVDRMRLMAVALIVAIAVICALVAGIWQMASTGSVNQAVATGGCVFVAVVGVEFLIVNYLQSR</sequence>
<proteinExistence type="predicted"/>
<keyword evidence="1" id="KW-0812">Transmembrane</keyword>
<keyword evidence="3" id="KW-1185">Reference proteome</keyword>
<feature type="transmembrane region" description="Helical" evidence="1">
    <location>
        <begin position="56"/>
        <end position="77"/>
    </location>
</feature>
<evidence type="ECO:0000313" key="2">
    <source>
        <dbReference type="EMBL" id="MBL1113574.1"/>
    </source>
</evidence>
<organism evidence="2 3">
    <name type="scientific">Streptomyces endocoffeicus</name>
    <dbReference type="NCBI Taxonomy" id="2898945"/>
    <lineage>
        <taxon>Bacteria</taxon>
        <taxon>Bacillati</taxon>
        <taxon>Actinomycetota</taxon>
        <taxon>Actinomycetes</taxon>
        <taxon>Kitasatosporales</taxon>
        <taxon>Streptomycetaceae</taxon>
        <taxon>Streptomyces</taxon>
    </lineage>
</organism>